<dbReference type="GO" id="GO:0004601">
    <property type="term" value="F:peroxidase activity"/>
    <property type="evidence" value="ECO:0007669"/>
    <property type="project" value="UniProtKB-KW"/>
</dbReference>
<evidence type="ECO:0000313" key="13">
    <source>
        <dbReference type="Proteomes" id="UP001178508"/>
    </source>
</evidence>
<comment type="cofactor">
    <cofactor evidence="1">
        <name>heme b</name>
        <dbReference type="ChEBI" id="CHEBI:60344"/>
    </cofactor>
</comment>
<dbReference type="Pfam" id="PF00084">
    <property type="entry name" value="Sushi"/>
    <property type="match status" value="1"/>
</dbReference>
<comment type="caution">
    <text evidence="10">Lacks conserved residue(s) required for the propagation of feature annotation.</text>
</comment>
<evidence type="ECO:0000256" key="8">
    <source>
        <dbReference type="ARBA" id="ARBA00061342"/>
    </source>
</evidence>
<dbReference type="FunFam" id="1.10.640.10:FF:000001">
    <property type="entry name" value="Peroxidasin homolog"/>
    <property type="match status" value="1"/>
</dbReference>
<organism evidence="12 13">
    <name type="scientific">Xyrichtys novacula</name>
    <name type="common">Pearly razorfish</name>
    <name type="synonym">Hemipteronotus novacula</name>
    <dbReference type="NCBI Taxonomy" id="13765"/>
    <lineage>
        <taxon>Eukaryota</taxon>
        <taxon>Metazoa</taxon>
        <taxon>Chordata</taxon>
        <taxon>Craniata</taxon>
        <taxon>Vertebrata</taxon>
        <taxon>Euteleostomi</taxon>
        <taxon>Actinopterygii</taxon>
        <taxon>Neopterygii</taxon>
        <taxon>Teleostei</taxon>
        <taxon>Neoteleostei</taxon>
        <taxon>Acanthomorphata</taxon>
        <taxon>Eupercaria</taxon>
        <taxon>Labriformes</taxon>
        <taxon>Labridae</taxon>
        <taxon>Xyrichtys</taxon>
    </lineage>
</organism>
<dbReference type="SUPFAM" id="SSF48113">
    <property type="entry name" value="Heme-dependent peroxidases"/>
    <property type="match status" value="1"/>
</dbReference>
<evidence type="ECO:0000256" key="1">
    <source>
        <dbReference type="ARBA" id="ARBA00001970"/>
    </source>
</evidence>
<keyword evidence="13" id="KW-1185">Reference proteome</keyword>
<evidence type="ECO:0000256" key="2">
    <source>
        <dbReference type="ARBA" id="ARBA00022617"/>
    </source>
</evidence>
<dbReference type="InterPro" id="IPR000436">
    <property type="entry name" value="Sushi_SCR_CCP_dom"/>
</dbReference>
<evidence type="ECO:0000256" key="4">
    <source>
        <dbReference type="ARBA" id="ARBA00022729"/>
    </source>
</evidence>
<keyword evidence="5" id="KW-0560">Oxidoreductase</keyword>
<evidence type="ECO:0000259" key="11">
    <source>
        <dbReference type="PROSITE" id="PS50923"/>
    </source>
</evidence>
<keyword evidence="6 9" id="KW-0408">Iron</keyword>
<dbReference type="AlphaFoldDB" id="A0AAV1GLJ6"/>
<evidence type="ECO:0000256" key="5">
    <source>
        <dbReference type="ARBA" id="ARBA00023002"/>
    </source>
</evidence>
<accession>A0AAV1GLJ6</accession>
<name>A0AAV1GLJ6_XYRNO</name>
<dbReference type="GO" id="GO:0005615">
    <property type="term" value="C:extracellular space"/>
    <property type="evidence" value="ECO:0007669"/>
    <property type="project" value="TreeGrafter"/>
</dbReference>
<sequence length="669" mass="75935">MPALLSWEDVELIAELSRCPPATHPTICQHSHHNKYRSISGLCNNRQNPLWGAANTPLVRWLPAEYEDGEREPKGWNKGRLYNGFQLPLPREVSTRILRSSSKREDDLYSHMLVEWGQYIDHDISFTPQSTGNTFFGMDCQDTCENMHPCFPILEPSVTGEKHCMPFFRSIPACFVNFDIQQALQRQQMNSITSFIDASVVYGNTPKLESYLRDLSGRNGKLAINSQFKDPKGRSYLPFVPTLPSICRQGPDGQRVDCFSAGDSRVNEGLPLAIVHTLWLREHNRIAEALKHINSHWSPETIYQETRKIIGALHQIITMRDYLPKIIGSKSYEQYIGPYRGYNPTTDPSVSNVFASAAFRFGHATISPIVKRFNGSYQEHEQFAHLRLHTSFFSPWRIVREGGIEPILRGTTGSAAQAVSADMLLTDELTERLVVLKMPHRMDLASLNLQRGRDHALPGYNDWRAFCGMPTIKTLDDLKEVVSDHKIAKKILKVYKHPDNIDVWLGGLVENLLPDSRTGPLFACLIGKQMKTLRDGDRFWWEADGMFSQQQKMELLKGSLSRVICDNSNVKEVLPDSFRFRKYPSGYLPCEHIPSMNLEAWREERSQDLVKCGSPREIKNGDFILSSGPGKLVALYSCFYGFKLKGAAAITCEGNQWSDQPPECTVNHP</sequence>
<dbReference type="GO" id="GO:0046872">
    <property type="term" value="F:metal ion binding"/>
    <property type="evidence" value="ECO:0007669"/>
    <property type="project" value="UniProtKB-KW"/>
</dbReference>
<reference evidence="12" key="1">
    <citation type="submission" date="2023-08" db="EMBL/GenBank/DDBJ databases">
        <authorList>
            <person name="Alioto T."/>
            <person name="Alioto T."/>
            <person name="Gomez Garrido J."/>
        </authorList>
    </citation>
    <scope>NUCLEOTIDE SEQUENCE</scope>
</reference>
<evidence type="ECO:0000256" key="9">
    <source>
        <dbReference type="PIRSR" id="PIRSR619791-2"/>
    </source>
</evidence>
<feature type="domain" description="Sushi" evidence="11">
    <location>
        <begin position="610"/>
        <end position="666"/>
    </location>
</feature>
<dbReference type="PRINTS" id="PR00457">
    <property type="entry name" value="ANPEROXIDASE"/>
</dbReference>
<dbReference type="SMART" id="SM00032">
    <property type="entry name" value="CCP"/>
    <property type="match status" value="1"/>
</dbReference>
<dbReference type="InterPro" id="IPR035976">
    <property type="entry name" value="Sushi/SCR/CCP_sf"/>
</dbReference>
<dbReference type="InterPro" id="IPR010255">
    <property type="entry name" value="Haem_peroxidase_sf"/>
</dbReference>
<keyword evidence="2 9" id="KW-0349">Heme</keyword>
<keyword evidence="10" id="KW-0768">Sushi</keyword>
<dbReference type="PROSITE" id="PS50923">
    <property type="entry name" value="SUSHI"/>
    <property type="match status" value="1"/>
</dbReference>
<evidence type="ECO:0000256" key="10">
    <source>
        <dbReference type="PROSITE-ProRule" id="PRU00302"/>
    </source>
</evidence>
<dbReference type="GO" id="GO:0020037">
    <property type="term" value="F:heme binding"/>
    <property type="evidence" value="ECO:0007669"/>
    <property type="project" value="InterPro"/>
</dbReference>
<comment type="similarity">
    <text evidence="8">Belongs to the peroxidase family. XPO subfamily.</text>
</comment>
<keyword evidence="4" id="KW-0732">Signal</keyword>
<dbReference type="Gene3D" id="2.10.70.10">
    <property type="entry name" value="Complement Module, domain 1"/>
    <property type="match status" value="1"/>
</dbReference>
<dbReference type="Pfam" id="PF03098">
    <property type="entry name" value="An_peroxidase"/>
    <property type="match status" value="1"/>
</dbReference>
<evidence type="ECO:0000256" key="3">
    <source>
        <dbReference type="ARBA" id="ARBA00022723"/>
    </source>
</evidence>
<dbReference type="InterPro" id="IPR037120">
    <property type="entry name" value="Haem_peroxidase_sf_animal"/>
</dbReference>
<keyword evidence="12" id="KW-0575">Peroxidase</keyword>
<dbReference type="PANTHER" id="PTHR11475:SF60">
    <property type="entry name" value="THYROID PEROXIDASE"/>
    <property type="match status" value="1"/>
</dbReference>
<dbReference type="GO" id="GO:0006979">
    <property type="term" value="P:response to oxidative stress"/>
    <property type="evidence" value="ECO:0007669"/>
    <property type="project" value="InterPro"/>
</dbReference>
<dbReference type="SUPFAM" id="SSF57535">
    <property type="entry name" value="Complement control module/SCR domain"/>
    <property type="match status" value="1"/>
</dbReference>
<dbReference type="Proteomes" id="UP001178508">
    <property type="component" value="Chromosome 15"/>
</dbReference>
<dbReference type="PROSITE" id="PS50292">
    <property type="entry name" value="PEROXIDASE_3"/>
    <property type="match status" value="1"/>
</dbReference>
<proteinExistence type="inferred from homology"/>
<dbReference type="EMBL" id="OY660878">
    <property type="protein sequence ID" value="CAJ1073969.1"/>
    <property type="molecule type" value="Genomic_DNA"/>
</dbReference>
<evidence type="ECO:0000313" key="12">
    <source>
        <dbReference type="EMBL" id="CAJ1073969.1"/>
    </source>
</evidence>
<dbReference type="PANTHER" id="PTHR11475">
    <property type="entry name" value="OXIDASE/PEROXIDASE"/>
    <property type="match status" value="1"/>
</dbReference>
<evidence type="ECO:0000256" key="6">
    <source>
        <dbReference type="ARBA" id="ARBA00023004"/>
    </source>
</evidence>
<gene>
    <name evidence="12" type="ORF">XNOV1_A010533</name>
</gene>
<dbReference type="CDD" id="cd00033">
    <property type="entry name" value="CCP"/>
    <property type="match status" value="1"/>
</dbReference>
<dbReference type="InterPro" id="IPR019791">
    <property type="entry name" value="Haem_peroxidase_animal"/>
</dbReference>
<evidence type="ECO:0000256" key="7">
    <source>
        <dbReference type="ARBA" id="ARBA00023157"/>
    </source>
</evidence>
<protein>
    <submittedName>
        <fullName evidence="12">Thyroid peroxidase</fullName>
    </submittedName>
</protein>
<dbReference type="Gene3D" id="1.10.640.10">
    <property type="entry name" value="Haem peroxidase domain superfamily, animal type"/>
    <property type="match status" value="1"/>
</dbReference>
<keyword evidence="7" id="KW-1015">Disulfide bond</keyword>
<keyword evidence="3 9" id="KW-0479">Metal-binding</keyword>
<feature type="binding site" description="axial binding residue" evidence="9">
    <location>
        <position position="363"/>
    </location>
    <ligand>
        <name>heme b</name>
        <dbReference type="ChEBI" id="CHEBI:60344"/>
    </ligand>
    <ligandPart>
        <name>Fe</name>
        <dbReference type="ChEBI" id="CHEBI:18248"/>
    </ligandPart>
</feature>